<dbReference type="InterPro" id="IPR036760">
    <property type="entry name" value="SspB-like_sf"/>
</dbReference>
<evidence type="ECO:0000313" key="2">
    <source>
        <dbReference type="EMBL" id="GGB37489.1"/>
    </source>
</evidence>
<dbReference type="Pfam" id="PF04386">
    <property type="entry name" value="SspB"/>
    <property type="match status" value="1"/>
</dbReference>
<evidence type="ECO:0000313" key="3">
    <source>
        <dbReference type="Proteomes" id="UP000603352"/>
    </source>
</evidence>
<gene>
    <name evidence="2" type="ORF">GCM10011505_18720</name>
</gene>
<name>A0ABQ1IFP3_9PROT</name>
<reference evidence="3" key="1">
    <citation type="journal article" date="2019" name="Int. J. Syst. Evol. Microbiol.">
        <title>The Global Catalogue of Microorganisms (GCM) 10K type strain sequencing project: providing services to taxonomists for standard genome sequencing and annotation.</title>
        <authorList>
            <consortium name="The Broad Institute Genomics Platform"/>
            <consortium name="The Broad Institute Genome Sequencing Center for Infectious Disease"/>
            <person name="Wu L."/>
            <person name="Ma J."/>
        </authorList>
    </citation>
    <scope>NUCLEOTIDE SEQUENCE [LARGE SCALE GENOMIC DNA]</scope>
    <source>
        <strain evidence="3">CGMCC 1.10188</strain>
    </source>
</reference>
<dbReference type="Gene3D" id="2.30.30.220">
    <property type="entry name" value="SspB-like"/>
    <property type="match status" value="1"/>
</dbReference>
<comment type="caution">
    <text evidence="2">The sequence shown here is derived from an EMBL/GenBank/DDBJ whole genome shotgun (WGS) entry which is preliminary data.</text>
</comment>
<protein>
    <recommendedName>
        <fullName evidence="4">Stringent starvation protein B</fullName>
    </recommendedName>
</protein>
<dbReference type="EMBL" id="BMDZ01000017">
    <property type="protein sequence ID" value="GGB37489.1"/>
    <property type="molecule type" value="Genomic_DNA"/>
</dbReference>
<dbReference type="SUPFAM" id="SSF101738">
    <property type="entry name" value="SspB-like"/>
    <property type="match status" value="1"/>
</dbReference>
<feature type="compositionally biased region" description="Low complexity" evidence="1">
    <location>
        <begin position="143"/>
        <end position="161"/>
    </location>
</feature>
<proteinExistence type="predicted"/>
<dbReference type="InterPro" id="IPR007481">
    <property type="entry name" value="SspB"/>
</dbReference>
<organism evidence="2 3">
    <name type="scientific">Tistrella bauzanensis</name>
    <dbReference type="NCBI Taxonomy" id="657419"/>
    <lineage>
        <taxon>Bacteria</taxon>
        <taxon>Pseudomonadati</taxon>
        <taxon>Pseudomonadota</taxon>
        <taxon>Alphaproteobacteria</taxon>
        <taxon>Geminicoccales</taxon>
        <taxon>Geminicoccaceae</taxon>
        <taxon>Tistrella</taxon>
    </lineage>
</organism>
<accession>A0ABQ1IFP3</accession>
<dbReference type="Proteomes" id="UP000603352">
    <property type="component" value="Unassembled WGS sequence"/>
</dbReference>
<sequence>MPQIAYDQLIDTALRGVVRTVLEEAAEHGLSDGHHFYLTFRTQAPGVEVPEYLRARYPDEMTIVIEHQYWGLDVNSHGFAVTLAFGGRHERLVVPFATITGFADPSVKFGLQFHAVDDADDVFDEDGEDVEDDLFELEDRLPGAQDNDAAAKPAAAEGSDAGDNVVALDRFRKR</sequence>
<keyword evidence="3" id="KW-1185">Reference proteome</keyword>
<evidence type="ECO:0000256" key="1">
    <source>
        <dbReference type="SAM" id="MobiDB-lite"/>
    </source>
</evidence>
<dbReference type="RefSeq" id="WP_188577121.1">
    <property type="nucleotide sequence ID" value="NZ_BMDZ01000017.1"/>
</dbReference>
<evidence type="ECO:0008006" key="4">
    <source>
        <dbReference type="Google" id="ProtNLM"/>
    </source>
</evidence>
<feature type="region of interest" description="Disordered" evidence="1">
    <location>
        <begin position="138"/>
        <end position="161"/>
    </location>
</feature>